<organism evidence="3 4">
    <name type="scientific">Stylophora pistillata</name>
    <name type="common">Smooth cauliflower coral</name>
    <dbReference type="NCBI Taxonomy" id="50429"/>
    <lineage>
        <taxon>Eukaryota</taxon>
        <taxon>Metazoa</taxon>
        <taxon>Cnidaria</taxon>
        <taxon>Anthozoa</taxon>
        <taxon>Hexacorallia</taxon>
        <taxon>Scleractinia</taxon>
        <taxon>Astrocoeniina</taxon>
        <taxon>Pocilloporidae</taxon>
        <taxon>Stylophora</taxon>
    </lineage>
</organism>
<dbReference type="CDD" id="cd01650">
    <property type="entry name" value="RT_nLTR_like"/>
    <property type="match status" value="1"/>
</dbReference>
<dbReference type="Proteomes" id="UP000225706">
    <property type="component" value="Unassembled WGS sequence"/>
</dbReference>
<proteinExistence type="predicted"/>
<accession>A0A2B4RUZ6</accession>
<gene>
    <name evidence="3" type="ORF">AWC38_SpisGene15391</name>
</gene>
<sequence>MLLVKDCNYVDEDRQVRDQFVYGVSDDDFKKKLLKKGNTLTRIQAVSIGKAHETTNQEVQECCQKPPVRETTNAVFKEKPNQGLMCNYCANKKGSHSCANKRNCPAWGAVCSLCKIKNHFKYSKEYKRLQKERKPQPGNQRQSRSTKKPFVLKVDEGEAVAGSIQAPSANVGSGSGSILDASVGAVNTSTSMECSDALVSVNVGSGSILKAAPSGAQALGGAEGEFSLRDKVFRVVCLYSPNRNPARDSFLEDLHLKFDPLISTLLAGDFNCVFDRALDHRGSDPLDSSERALLLSVTCLMCVASPTYARISILPPPPSPGSGDCLNPRNWRPISLLNVDYKIAFRCITGRLLKVIHSVIKKDQTCGVPGRYIEENVVLLRDLVDFASSSGSSVAILSLDQEKALDRVDLGFMLSTLKAVGFGPSFVAWVELFYCQVRSSVSVNGYLTDLFFLSWGVRLGCPLSPLLYVQRSEMFAWNLRSNPRIHDISIPGAGLISAIVQCVDDTSLVLSSDDSIKAAFEAFTLF</sequence>
<dbReference type="InterPro" id="IPR000477">
    <property type="entry name" value="RT_dom"/>
</dbReference>
<dbReference type="AlphaFoldDB" id="A0A2B4RUZ6"/>
<dbReference type="EMBL" id="LSMT01000327">
    <property type="protein sequence ID" value="PFX20167.1"/>
    <property type="molecule type" value="Genomic_DNA"/>
</dbReference>
<evidence type="ECO:0000259" key="2">
    <source>
        <dbReference type="Pfam" id="PF00078"/>
    </source>
</evidence>
<feature type="domain" description="Reverse transcriptase" evidence="2">
    <location>
        <begin position="328"/>
        <end position="521"/>
    </location>
</feature>
<protein>
    <submittedName>
        <fullName evidence="3">Transposon TX1 uncharacterized 149 kDa protein</fullName>
    </submittedName>
</protein>
<comment type="caution">
    <text evidence="3">The sequence shown here is derived from an EMBL/GenBank/DDBJ whole genome shotgun (WGS) entry which is preliminary data.</text>
</comment>
<keyword evidence="4" id="KW-1185">Reference proteome</keyword>
<name>A0A2B4RUZ6_STYPI</name>
<reference evidence="4" key="1">
    <citation type="journal article" date="2017" name="bioRxiv">
        <title>Comparative analysis of the genomes of Stylophora pistillata and Acropora digitifera provides evidence for extensive differences between species of corals.</title>
        <authorList>
            <person name="Voolstra C.R."/>
            <person name="Li Y."/>
            <person name="Liew Y.J."/>
            <person name="Baumgarten S."/>
            <person name="Zoccola D."/>
            <person name="Flot J.-F."/>
            <person name="Tambutte S."/>
            <person name="Allemand D."/>
            <person name="Aranda M."/>
        </authorList>
    </citation>
    <scope>NUCLEOTIDE SEQUENCE [LARGE SCALE GENOMIC DNA]</scope>
</reference>
<dbReference type="PANTHER" id="PTHR19446">
    <property type="entry name" value="REVERSE TRANSCRIPTASES"/>
    <property type="match status" value="1"/>
</dbReference>
<evidence type="ECO:0000256" key="1">
    <source>
        <dbReference type="SAM" id="MobiDB-lite"/>
    </source>
</evidence>
<dbReference type="SUPFAM" id="SSF56672">
    <property type="entry name" value="DNA/RNA polymerases"/>
    <property type="match status" value="1"/>
</dbReference>
<evidence type="ECO:0000313" key="4">
    <source>
        <dbReference type="Proteomes" id="UP000225706"/>
    </source>
</evidence>
<dbReference type="InterPro" id="IPR043502">
    <property type="entry name" value="DNA/RNA_pol_sf"/>
</dbReference>
<feature type="region of interest" description="Disordered" evidence="1">
    <location>
        <begin position="128"/>
        <end position="150"/>
    </location>
</feature>
<dbReference type="Pfam" id="PF00078">
    <property type="entry name" value="RVT_1"/>
    <property type="match status" value="1"/>
</dbReference>
<evidence type="ECO:0000313" key="3">
    <source>
        <dbReference type="EMBL" id="PFX20167.1"/>
    </source>
</evidence>